<reference evidence="2" key="2">
    <citation type="submission" date="2018-02" db="UniProtKB">
        <authorList>
            <consortium name="EnsemblPlants"/>
        </authorList>
    </citation>
    <scope>IDENTIFICATION</scope>
    <source>
        <strain evidence="2">Williams 82</strain>
    </source>
</reference>
<dbReference type="InParanoid" id="A0A0R0HQK2"/>
<evidence type="ECO:0000313" key="2">
    <source>
        <dbReference type="EnsemblPlants" id="KRH32765"/>
    </source>
</evidence>
<sequence length="67" mass="7782">MLTNHWFTIMSYPITSPSPYKLQLTEEEAERMKGLQTIGRSWTGQKTNFKMILRTGFISKLVSIRTS</sequence>
<accession>A0A0R0HQK2</accession>
<protein>
    <submittedName>
        <fullName evidence="1 2">Uncharacterized protein</fullName>
    </submittedName>
</protein>
<evidence type="ECO:0000313" key="3">
    <source>
        <dbReference type="Proteomes" id="UP000008827"/>
    </source>
</evidence>
<name>A0A0R0HQK2_SOYBN</name>
<gene>
    <name evidence="1" type="ORF">GLYMA_10G073900</name>
</gene>
<dbReference type="AlphaFoldDB" id="A0A0R0HQK2"/>
<reference evidence="1 2" key="1">
    <citation type="journal article" date="2010" name="Nature">
        <title>Genome sequence of the palaeopolyploid soybean.</title>
        <authorList>
            <person name="Schmutz J."/>
            <person name="Cannon S.B."/>
            <person name="Schlueter J."/>
            <person name="Ma J."/>
            <person name="Mitros T."/>
            <person name="Nelson W."/>
            <person name="Hyten D.L."/>
            <person name="Song Q."/>
            <person name="Thelen J.J."/>
            <person name="Cheng J."/>
            <person name="Xu D."/>
            <person name="Hellsten U."/>
            <person name="May G.D."/>
            <person name="Yu Y."/>
            <person name="Sakurai T."/>
            <person name="Umezawa T."/>
            <person name="Bhattacharyya M.K."/>
            <person name="Sandhu D."/>
            <person name="Valliyodan B."/>
            <person name="Lindquist E."/>
            <person name="Peto M."/>
            <person name="Grant D."/>
            <person name="Shu S."/>
            <person name="Goodstein D."/>
            <person name="Barry K."/>
            <person name="Futrell-Griggs M."/>
            <person name="Abernathy B."/>
            <person name="Du J."/>
            <person name="Tian Z."/>
            <person name="Zhu L."/>
            <person name="Gill N."/>
            <person name="Joshi T."/>
            <person name="Libault M."/>
            <person name="Sethuraman A."/>
            <person name="Zhang X.-C."/>
            <person name="Shinozaki K."/>
            <person name="Nguyen H.T."/>
            <person name="Wing R.A."/>
            <person name="Cregan P."/>
            <person name="Specht J."/>
            <person name="Grimwood J."/>
            <person name="Rokhsar D."/>
            <person name="Stacey G."/>
            <person name="Shoemaker R.C."/>
            <person name="Jackson S.A."/>
        </authorList>
    </citation>
    <scope>NUCLEOTIDE SEQUENCE [LARGE SCALE GENOMIC DNA]</scope>
    <source>
        <strain evidence="2">cv. Williams 82</strain>
        <tissue evidence="1">Callus</tissue>
    </source>
</reference>
<reference evidence="1" key="3">
    <citation type="submission" date="2018-07" db="EMBL/GenBank/DDBJ databases">
        <title>WGS assembly of Glycine max.</title>
        <authorList>
            <person name="Schmutz J."/>
            <person name="Cannon S."/>
            <person name="Schlueter J."/>
            <person name="Ma J."/>
            <person name="Mitros T."/>
            <person name="Nelson W."/>
            <person name="Hyten D."/>
            <person name="Song Q."/>
            <person name="Thelen J."/>
            <person name="Cheng J."/>
            <person name="Xu D."/>
            <person name="Hellsten U."/>
            <person name="May G."/>
            <person name="Yu Y."/>
            <person name="Sakurai T."/>
            <person name="Umezawa T."/>
            <person name="Bhattacharyya M."/>
            <person name="Sandhu D."/>
            <person name="Valliyodan B."/>
            <person name="Lindquist E."/>
            <person name="Peto M."/>
            <person name="Grant D."/>
            <person name="Shu S."/>
            <person name="Goodstein D."/>
            <person name="Barry K."/>
            <person name="Futrell-Griggs M."/>
            <person name="Abernathy B."/>
            <person name="Du J."/>
            <person name="Tian Z."/>
            <person name="Zhu L."/>
            <person name="Gill N."/>
            <person name="Joshi T."/>
            <person name="Libault M."/>
            <person name="Sethuraman A."/>
            <person name="Zhang X."/>
            <person name="Shinozaki K."/>
            <person name="Nguyen H."/>
            <person name="Wing R."/>
            <person name="Cregan P."/>
            <person name="Specht J."/>
            <person name="Grimwood J."/>
            <person name="Rokhsar D."/>
            <person name="Stacey G."/>
            <person name="Shoemaker R."/>
            <person name="Jackson S."/>
        </authorList>
    </citation>
    <scope>NUCLEOTIDE SEQUENCE</scope>
    <source>
        <tissue evidence="1">Callus</tissue>
    </source>
</reference>
<dbReference type="EnsemblPlants" id="KRH32765">
    <property type="protein sequence ID" value="KRH32765"/>
    <property type="gene ID" value="GLYMA_10G073900"/>
</dbReference>
<evidence type="ECO:0000313" key="1">
    <source>
        <dbReference type="EMBL" id="KRH32765.1"/>
    </source>
</evidence>
<keyword evidence="3" id="KW-1185">Reference proteome</keyword>
<dbReference type="EMBL" id="CM000843">
    <property type="protein sequence ID" value="KRH32765.1"/>
    <property type="molecule type" value="Genomic_DNA"/>
</dbReference>
<dbReference type="Proteomes" id="UP000008827">
    <property type="component" value="Chromosome 10"/>
</dbReference>
<dbReference type="Gramene" id="KRH32765">
    <property type="protein sequence ID" value="KRH32765"/>
    <property type="gene ID" value="GLYMA_10G073900"/>
</dbReference>
<proteinExistence type="predicted"/>
<organism evidence="1">
    <name type="scientific">Glycine max</name>
    <name type="common">Soybean</name>
    <name type="synonym">Glycine hispida</name>
    <dbReference type="NCBI Taxonomy" id="3847"/>
    <lineage>
        <taxon>Eukaryota</taxon>
        <taxon>Viridiplantae</taxon>
        <taxon>Streptophyta</taxon>
        <taxon>Embryophyta</taxon>
        <taxon>Tracheophyta</taxon>
        <taxon>Spermatophyta</taxon>
        <taxon>Magnoliopsida</taxon>
        <taxon>eudicotyledons</taxon>
        <taxon>Gunneridae</taxon>
        <taxon>Pentapetalae</taxon>
        <taxon>rosids</taxon>
        <taxon>fabids</taxon>
        <taxon>Fabales</taxon>
        <taxon>Fabaceae</taxon>
        <taxon>Papilionoideae</taxon>
        <taxon>50 kb inversion clade</taxon>
        <taxon>NPAAA clade</taxon>
        <taxon>indigoferoid/millettioid clade</taxon>
        <taxon>Phaseoleae</taxon>
        <taxon>Glycine</taxon>
        <taxon>Glycine subgen. Soja</taxon>
    </lineage>
</organism>